<evidence type="ECO:0000313" key="2">
    <source>
        <dbReference type="EMBL" id="KAF7703377.1"/>
    </source>
</evidence>
<dbReference type="PANTHER" id="PTHR15503:SF36">
    <property type="entry name" value="RETROTRANSPOSON GAG-LIKE PROTEIN 5"/>
    <property type="match status" value="1"/>
</dbReference>
<dbReference type="Pfam" id="PF00078">
    <property type="entry name" value="RVT_1"/>
    <property type="match status" value="1"/>
</dbReference>
<feature type="non-terminal residue" evidence="2">
    <location>
        <position position="403"/>
    </location>
</feature>
<dbReference type="PROSITE" id="PS50878">
    <property type="entry name" value="RT_POL"/>
    <property type="match status" value="1"/>
</dbReference>
<comment type="caution">
    <text evidence="2">The sequence shown here is derived from an EMBL/GenBank/DDBJ whole genome shotgun (WGS) entry which is preliminary data.</text>
</comment>
<reference evidence="2" key="1">
    <citation type="submission" date="2020-08" db="EMBL/GenBank/DDBJ databases">
        <title>Chromosome-level assembly of Southern catfish (Silurus meridionalis) provides insights into visual adaptation to the nocturnal and benthic lifestyles.</title>
        <authorList>
            <person name="Zhang Y."/>
            <person name="Wang D."/>
            <person name="Peng Z."/>
        </authorList>
    </citation>
    <scope>NUCLEOTIDE SEQUENCE</scope>
    <source>
        <strain evidence="2">SWU-2019-XX</strain>
        <tissue evidence="2">Muscle</tissue>
    </source>
</reference>
<feature type="domain" description="Reverse transcriptase" evidence="1">
    <location>
        <begin position="287"/>
        <end position="403"/>
    </location>
</feature>
<accession>A0A8T0BCC9</accession>
<evidence type="ECO:0000259" key="1">
    <source>
        <dbReference type="PROSITE" id="PS50878"/>
    </source>
</evidence>
<organism evidence="2 3">
    <name type="scientific">Silurus meridionalis</name>
    <name type="common">Southern catfish</name>
    <name type="synonym">Silurus soldatovi meridionalis</name>
    <dbReference type="NCBI Taxonomy" id="175797"/>
    <lineage>
        <taxon>Eukaryota</taxon>
        <taxon>Metazoa</taxon>
        <taxon>Chordata</taxon>
        <taxon>Craniata</taxon>
        <taxon>Vertebrata</taxon>
        <taxon>Euteleostomi</taxon>
        <taxon>Actinopterygii</taxon>
        <taxon>Neopterygii</taxon>
        <taxon>Teleostei</taxon>
        <taxon>Ostariophysi</taxon>
        <taxon>Siluriformes</taxon>
        <taxon>Siluridae</taxon>
        <taxon>Silurus</taxon>
    </lineage>
</organism>
<dbReference type="PANTHER" id="PTHR15503">
    <property type="entry name" value="LDOC1 RELATED"/>
    <property type="match status" value="1"/>
</dbReference>
<proteinExistence type="predicted"/>
<dbReference type="InterPro" id="IPR032567">
    <property type="entry name" value="RTL1-rel"/>
</dbReference>
<dbReference type="EMBL" id="JABFDY010000009">
    <property type="protein sequence ID" value="KAF7703377.1"/>
    <property type="molecule type" value="Genomic_DNA"/>
</dbReference>
<dbReference type="InterPro" id="IPR032549">
    <property type="entry name" value="DUF4939"/>
</dbReference>
<dbReference type="InterPro" id="IPR000477">
    <property type="entry name" value="RT_dom"/>
</dbReference>
<dbReference type="InterPro" id="IPR043502">
    <property type="entry name" value="DNA/RNA_pol_sf"/>
</dbReference>
<dbReference type="SUPFAM" id="SSF56672">
    <property type="entry name" value="DNA/RNA polymerases"/>
    <property type="match status" value="1"/>
</dbReference>
<feature type="non-terminal residue" evidence="2">
    <location>
        <position position="1"/>
    </location>
</feature>
<evidence type="ECO:0000313" key="3">
    <source>
        <dbReference type="Proteomes" id="UP000606274"/>
    </source>
</evidence>
<dbReference type="Proteomes" id="UP000606274">
    <property type="component" value="Unassembled WGS sequence"/>
</dbReference>
<keyword evidence="3" id="KW-1185">Reference proteome</keyword>
<dbReference type="CDD" id="cd01647">
    <property type="entry name" value="RT_LTR"/>
    <property type="match status" value="1"/>
</dbReference>
<dbReference type="AlphaFoldDB" id="A0A8T0BCC9"/>
<gene>
    <name evidence="2" type="ORF">HF521_022384</name>
</gene>
<sequence length="403" mass="44324">QAPPPSGGPMALPASFSGEAAECHGFLLQVSLYIEMHPHSFPNERAKVAFLISLLTGRALAWARALWSAASPALTTYAAFTRHFTEVFSTAPGDTSTADQLLNIHQGRDSVSGYSLRFRTLAASAGWNEKALLAYCTPLIVLQVGVLHQEEIQLLVLEDSTVDVILGRPWLAKHSPICSWDPCDILEWGPACRQKCLLPLPTPIQNTLTLAATQVEGAPQPVQVDVPQEYHAFSDVFSEEAATLLPPHRPWDCAIDLRLGAKLPKGRVYPLSAPEHQAMESYIQQALRQGFITQSSSPAASSFFFVSKKDGGLCPCIDYRALNALISPLPYPLPLVPAALEDLREARIFTKLDLRSAYNLVRIRKGDEWKTAFITPSGHYEYRVMPYGLSIAPAVFQNFMNEV</sequence>
<name>A0A8T0BCC9_SILME</name>
<dbReference type="Gene3D" id="3.10.10.10">
    <property type="entry name" value="HIV Type 1 Reverse Transcriptase, subunit A, domain 1"/>
    <property type="match status" value="1"/>
</dbReference>
<dbReference type="Pfam" id="PF16297">
    <property type="entry name" value="DUF4939"/>
    <property type="match status" value="1"/>
</dbReference>
<protein>
    <recommendedName>
        <fullName evidence="1">Reverse transcriptase domain-containing protein</fullName>
    </recommendedName>
</protein>